<dbReference type="InterPro" id="IPR043502">
    <property type="entry name" value="DNA/RNA_pol_sf"/>
</dbReference>
<dbReference type="PANTHER" id="PTHR37984:SF5">
    <property type="entry name" value="PROTEIN NYNRIN-LIKE"/>
    <property type="match status" value="1"/>
</dbReference>
<organism evidence="8 9">
    <name type="scientific">Cirrhinus mrigala</name>
    <name type="common">Mrigala</name>
    <dbReference type="NCBI Taxonomy" id="683832"/>
    <lineage>
        <taxon>Eukaryota</taxon>
        <taxon>Metazoa</taxon>
        <taxon>Chordata</taxon>
        <taxon>Craniata</taxon>
        <taxon>Vertebrata</taxon>
        <taxon>Euteleostomi</taxon>
        <taxon>Actinopterygii</taxon>
        <taxon>Neopterygii</taxon>
        <taxon>Teleostei</taxon>
        <taxon>Ostariophysi</taxon>
        <taxon>Cypriniformes</taxon>
        <taxon>Cyprinidae</taxon>
        <taxon>Labeoninae</taxon>
        <taxon>Labeonini</taxon>
        <taxon>Cirrhinus</taxon>
    </lineage>
</organism>
<evidence type="ECO:0000256" key="5">
    <source>
        <dbReference type="ARBA" id="ARBA00022801"/>
    </source>
</evidence>
<dbReference type="CDD" id="cd09274">
    <property type="entry name" value="RNase_HI_RT_Ty3"/>
    <property type="match status" value="1"/>
</dbReference>
<keyword evidence="9" id="KW-1185">Reference proteome</keyword>
<name>A0ABD0N220_CIRMR</name>
<gene>
    <name evidence="8" type="ORF">M9458_049820</name>
</gene>
<sequence length="97" mass="11320">QDFSQQFLVQVDALATGLKAVLAQGSSGEERPVFFLSRKLLPWEQRYSTIEKECLAIKWALESLWYYLLGREFDLETDHQALSWINTMKDHNARVSR</sequence>
<evidence type="ECO:0000256" key="4">
    <source>
        <dbReference type="ARBA" id="ARBA00022759"/>
    </source>
</evidence>
<evidence type="ECO:0000256" key="1">
    <source>
        <dbReference type="ARBA" id="ARBA00022679"/>
    </source>
</evidence>
<feature type="non-terminal residue" evidence="8">
    <location>
        <position position="97"/>
    </location>
</feature>
<keyword evidence="6" id="KW-0695">RNA-directed DNA polymerase</keyword>
<feature type="non-terminal residue" evidence="8">
    <location>
        <position position="1"/>
    </location>
</feature>
<keyword evidence="3" id="KW-0540">Nuclease</keyword>
<comment type="caution">
    <text evidence="8">The sequence shown here is derived from an EMBL/GenBank/DDBJ whole genome shotgun (WGS) entry which is preliminary data.</text>
</comment>
<evidence type="ECO:0000256" key="6">
    <source>
        <dbReference type="ARBA" id="ARBA00022918"/>
    </source>
</evidence>
<keyword evidence="1" id="KW-0808">Transferase</keyword>
<dbReference type="SUPFAM" id="SSF56672">
    <property type="entry name" value="DNA/RNA polymerases"/>
    <property type="match status" value="1"/>
</dbReference>
<dbReference type="InterPro" id="IPR050951">
    <property type="entry name" value="Retrovirus_Pol_polyprotein"/>
</dbReference>
<protein>
    <recommendedName>
        <fullName evidence="7">Reverse transcriptase RNase H-like domain-containing protein</fullName>
    </recommendedName>
</protein>
<dbReference type="Pfam" id="PF17917">
    <property type="entry name" value="RT_RNaseH"/>
    <property type="match status" value="1"/>
</dbReference>
<dbReference type="InterPro" id="IPR041373">
    <property type="entry name" value="RT_RNaseH"/>
</dbReference>
<feature type="domain" description="Reverse transcriptase RNase H-like" evidence="7">
    <location>
        <begin position="2"/>
        <end position="97"/>
    </location>
</feature>
<keyword evidence="2" id="KW-0548">Nucleotidyltransferase</keyword>
<evidence type="ECO:0000313" key="9">
    <source>
        <dbReference type="Proteomes" id="UP001529510"/>
    </source>
</evidence>
<dbReference type="FunFam" id="3.10.20.370:FF:000001">
    <property type="entry name" value="Retrovirus-related Pol polyprotein from transposon 17.6-like protein"/>
    <property type="match status" value="1"/>
</dbReference>
<dbReference type="GO" id="GO:0004519">
    <property type="term" value="F:endonuclease activity"/>
    <property type="evidence" value="ECO:0007669"/>
    <property type="project" value="UniProtKB-KW"/>
</dbReference>
<keyword evidence="4" id="KW-0255">Endonuclease</keyword>
<accession>A0ABD0N220</accession>
<evidence type="ECO:0000313" key="8">
    <source>
        <dbReference type="EMBL" id="KAL0155557.1"/>
    </source>
</evidence>
<dbReference type="EMBL" id="JAMKFB020000025">
    <property type="protein sequence ID" value="KAL0155557.1"/>
    <property type="molecule type" value="Genomic_DNA"/>
</dbReference>
<dbReference type="GO" id="GO:0016787">
    <property type="term" value="F:hydrolase activity"/>
    <property type="evidence" value="ECO:0007669"/>
    <property type="project" value="UniProtKB-KW"/>
</dbReference>
<dbReference type="GO" id="GO:0003964">
    <property type="term" value="F:RNA-directed DNA polymerase activity"/>
    <property type="evidence" value="ECO:0007669"/>
    <property type="project" value="UniProtKB-KW"/>
</dbReference>
<evidence type="ECO:0000259" key="7">
    <source>
        <dbReference type="Pfam" id="PF17917"/>
    </source>
</evidence>
<dbReference type="AlphaFoldDB" id="A0ABD0N220"/>
<dbReference type="Gene3D" id="3.10.20.370">
    <property type="match status" value="1"/>
</dbReference>
<reference evidence="8 9" key="1">
    <citation type="submission" date="2024-05" db="EMBL/GenBank/DDBJ databases">
        <title>Genome sequencing and assembly of Indian major carp, Cirrhinus mrigala (Hamilton, 1822).</title>
        <authorList>
            <person name="Mohindra V."/>
            <person name="Chowdhury L.M."/>
            <person name="Lal K."/>
            <person name="Jena J.K."/>
        </authorList>
    </citation>
    <scope>NUCLEOTIDE SEQUENCE [LARGE SCALE GENOMIC DNA]</scope>
    <source>
        <strain evidence="8">CM1030</strain>
        <tissue evidence="8">Blood</tissue>
    </source>
</reference>
<dbReference type="Proteomes" id="UP001529510">
    <property type="component" value="Unassembled WGS sequence"/>
</dbReference>
<evidence type="ECO:0000256" key="3">
    <source>
        <dbReference type="ARBA" id="ARBA00022722"/>
    </source>
</evidence>
<dbReference type="PANTHER" id="PTHR37984">
    <property type="entry name" value="PROTEIN CBG26694"/>
    <property type="match status" value="1"/>
</dbReference>
<proteinExistence type="predicted"/>
<evidence type="ECO:0000256" key="2">
    <source>
        <dbReference type="ARBA" id="ARBA00022695"/>
    </source>
</evidence>
<keyword evidence="5" id="KW-0378">Hydrolase</keyword>